<dbReference type="EMBL" id="CVRI01000047">
    <property type="protein sequence ID" value="CRK97126.1"/>
    <property type="molecule type" value="Genomic_DNA"/>
</dbReference>
<accession>A0A1J1IDQ7</accession>
<dbReference type="Pfam" id="PF16056">
    <property type="entry name" value="DUF4799"/>
    <property type="match status" value="1"/>
</dbReference>
<evidence type="ECO:0000313" key="2">
    <source>
        <dbReference type="EMBL" id="CRK97126.1"/>
    </source>
</evidence>
<feature type="region of interest" description="Disordered" evidence="1">
    <location>
        <begin position="73"/>
        <end position="96"/>
    </location>
</feature>
<protein>
    <submittedName>
        <fullName evidence="2">CLUMA_CG010523, isoform A</fullName>
    </submittedName>
</protein>
<organism evidence="2 3">
    <name type="scientific">Clunio marinus</name>
    <dbReference type="NCBI Taxonomy" id="568069"/>
    <lineage>
        <taxon>Eukaryota</taxon>
        <taxon>Metazoa</taxon>
        <taxon>Ecdysozoa</taxon>
        <taxon>Arthropoda</taxon>
        <taxon>Hexapoda</taxon>
        <taxon>Insecta</taxon>
        <taxon>Pterygota</taxon>
        <taxon>Neoptera</taxon>
        <taxon>Endopterygota</taxon>
        <taxon>Diptera</taxon>
        <taxon>Nematocera</taxon>
        <taxon>Chironomoidea</taxon>
        <taxon>Chironomidae</taxon>
        <taxon>Clunio</taxon>
    </lineage>
</organism>
<name>A0A1J1IDQ7_9DIPT</name>
<dbReference type="STRING" id="568069.A0A1J1IDQ7"/>
<reference evidence="2 3" key="1">
    <citation type="submission" date="2015-04" db="EMBL/GenBank/DDBJ databases">
        <authorList>
            <person name="Syromyatnikov M.Y."/>
            <person name="Popov V.N."/>
        </authorList>
    </citation>
    <scope>NUCLEOTIDE SEQUENCE [LARGE SCALE GENOMIC DNA]</scope>
</reference>
<feature type="region of interest" description="Disordered" evidence="1">
    <location>
        <begin position="340"/>
        <end position="364"/>
    </location>
</feature>
<dbReference type="AlphaFoldDB" id="A0A1J1IDQ7"/>
<evidence type="ECO:0000313" key="3">
    <source>
        <dbReference type="Proteomes" id="UP000183832"/>
    </source>
</evidence>
<evidence type="ECO:0000256" key="1">
    <source>
        <dbReference type="SAM" id="MobiDB-lite"/>
    </source>
</evidence>
<dbReference type="OrthoDB" id="410721at2759"/>
<dbReference type="InterPro" id="IPR032057">
    <property type="entry name" value="DUF4799"/>
</dbReference>
<proteinExistence type="predicted"/>
<sequence length="458" mass="52169">MLKWTVKKRFAGEQQLDDDYESVNGVKKTRTSLGNVLGDNQSKNVSKYHRRRSLGSQLCNERVKVDKENHLVTPVRRKSNRQTPLGDSSNKRRENCNKRKHHLISSTALTSPTISPISFNFKEVFVEPSAIIFPSSYAPTLPTFDVEYSPVMKSSQNLVKSSIRVNDEVPIKRMKMDLMDLSYEFHPESASTSSPLSTPLVSRKVINEKKVPLNLSNDSESSLNSSEVGDTTLQKMIDDILASARNGKKFKSGLAESKKTGRDTNANFMKNLSEICENMEEKSIVKLLSPEKITEAADKTIIIANTEIQNEREVKSPMVKKDVEIVDFRADETCQLKRQNAVRRKNTSNENKNKKKCEESQGKSQKEFQDSSIQKCLSFSSANFDDVSDKFKRSSVASYSSGSSNSYVSQSKYTKNLLMKGPKVKLRNFYKRFFMFMDNKNRKKHNESIYKNFDMVDK</sequence>
<keyword evidence="3" id="KW-1185">Reference proteome</keyword>
<dbReference type="Proteomes" id="UP000183832">
    <property type="component" value="Unassembled WGS sequence"/>
</dbReference>
<gene>
    <name evidence="2" type="ORF">CLUMA_CG010523</name>
</gene>